<protein>
    <submittedName>
        <fullName evidence="5">Murein hydrolase effector LrgB</fullName>
    </submittedName>
</protein>
<organism evidence="5 6">
    <name type="scientific">Aerococcus urinaehominis</name>
    <dbReference type="NCBI Taxonomy" id="128944"/>
    <lineage>
        <taxon>Bacteria</taxon>
        <taxon>Bacillati</taxon>
        <taxon>Bacillota</taxon>
        <taxon>Bacilli</taxon>
        <taxon>Lactobacillales</taxon>
        <taxon>Aerococcaceae</taxon>
        <taxon>Aerococcus</taxon>
    </lineage>
</organism>
<dbReference type="GO" id="GO:0016787">
    <property type="term" value="F:hydrolase activity"/>
    <property type="evidence" value="ECO:0007669"/>
    <property type="project" value="UniProtKB-KW"/>
</dbReference>
<reference evidence="5 6" key="1">
    <citation type="journal article" date="2016" name="Genome Announc.">
        <title>Complete Genome Sequences of Aerococcus christensenii CCUG 28831T, Aerococcus sanguinicola CCUG 43001T, Aerococcus urinae CCUG 36881T, Aerococcus urinaeequi CCUG 28094T, Aerococcus urinaehominis CCUG 42038 BT, and Aerococcus viridans CCUG 4311T.</title>
        <authorList>
            <person name="Carkaci D."/>
            <person name="Dargis R."/>
            <person name="Nielsen X.C."/>
            <person name="Skovgaard O."/>
            <person name="Fuursted K."/>
            <person name="Christensen J.J."/>
        </authorList>
    </citation>
    <scope>NUCLEOTIDE SEQUENCE [LARGE SCALE GENOMIC DNA]</scope>
    <source>
        <strain evidence="5 6">CCUG42038B</strain>
    </source>
</reference>
<dbReference type="EMBL" id="CP014163">
    <property type="protein sequence ID" value="AMB99313.1"/>
    <property type="molecule type" value="Genomic_DNA"/>
</dbReference>
<dbReference type="PANTHER" id="PTHR30249:SF0">
    <property type="entry name" value="PLASTIDAL GLYCOLATE_GLYCERATE TRANSLOCATOR 1, CHLOROPLASTIC"/>
    <property type="match status" value="1"/>
</dbReference>
<dbReference type="GO" id="GO:0016020">
    <property type="term" value="C:membrane"/>
    <property type="evidence" value="ECO:0007669"/>
    <property type="project" value="UniProtKB-SubCell"/>
</dbReference>
<dbReference type="InterPro" id="IPR007300">
    <property type="entry name" value="CidB/LrgB"/>
</dbReference>
<sequence>MMELFTSLPTYGLFLTLAVYFVGLWLSSKIKSPLAHPLLLAVVLIILVLLVTDMDVAAYQESASFITYLLTPATIALAIPVYKQVKVLKENFLAILVSCLVGMVGGILSILLIAVLFSMDTIILKSVLAKSVTTAIALGITEEIGGIVPIIVGSVILTGIFGVIVNDVIFKIFKVDSYFVRGLGMGAAAHAMGTAESVKRNELQGAMSSLAMVICGILIAVLVPITISLLGL</sequence>
<evidence type="ECO:0000256" key="1">
    <source>
        <dbReference type="ARBA" id="ARBA00004141"/>
    </source>
</evidence>
<evidence type="ECO:0000313" key="5">
    <source>
        <dbReference type="EMBL" id="AMB99313.1"/>
    </source>
</evidence>
<dbReference type="RefSeq" id="WP_067978803.1">
    <property type="nucleotide sequence ID" value="NZ_CP014163.1"/>
</dbReference>
<reference evidence="6" key="2">
    <citation type="submission" date="2016-01" db="EMBL/GenBank/DDBJ databases">
        <title>Six Aerococcus type strain genome sequencing and assembly using PacBio and Illumina Hiseq.</title>
        <authorList>
            <person name="Carkaci D."/>
            <person name="Dargis R."/>
            <person name="Nielsen X.C."/>
            <person name="Skovgaard O."/>
            <person name="Fuursted K."/>
            <person name="Christensen J.J."/>
        </authorList>
    </citation>
    <scope>NUCLEOTIDE SEQUENCE [LARGE SCALE GENOMIC DNA]</scope>
    <source>
        <strain evidence="6">CCUG42038B</strain>
    </source>
</reference>
<name>A0A0X8FL37_9LACT</name>
<accession>A0A0X8FL37</accession>
<dbReference type="PANTHER" id="PTHR30249">
    <property type="entry name" value="PUTATIVE SEROTONIN TRANSPORTER"/>
    <property type="match status" value="1"/>
</dbReference>
<evidence type="ECO:0000256" key="2">
    <source>
        <dbReference type="ARBA" id="ARBA00022692"/>
    </source>
</evidence>
<dbReference type="Pfam" id="PF04172">
    <property type="entry name" value="LrgB"/>
    <property type="match status" value="1"/>
</dbReference>
<keyword evidence="6" id="KW-1185">Reference proteome</keyword>
<keyword evidence="2" id="KW-0812">Transmembrane</keyword>
<evidence type="ECO:0000313" key="6">
    <source>
        <dbReference type="Proteomes" id="UP000062260"/>
    </source>
</evidence>
<evidence type="ECO:0000256" key="3">
    <source>
        <dbReference type="ARBA" id="ARBA00022989"/>
    </source>
</evidence>
<evidence type="ECO:0000256" key="4">
    <source>
        <dbReference type="ARBA" id="ARBA00023136"/>
    </source>
</evidence>
<keyword evidence="3" id="KW-1133">Transmembrane helix</keyword>
<keyword evidence="5" id="KW-0378">Hydrolase</keyword>
<gene>
    <name evidence="5" type="ORF">AWM75_04530</name>
</gene>
<keyword evidence="4" id="KW-0472">Membrane</keyword>
<comment type="subcellular location">
    <subcellularLocation>
        <location evidence="1">Membrane</location>
        <topology evidence="1">Multi-pass membrane protein</topology>
    </subcellularLocation>
</comment>
<proteinExistence type="predicted"/>
<dbReference type="Proteomes" id="UP000062260">
    <property type="component" value="Chromosome"/>
</dbReference>
<dbReference type="OrthoDB" id="9811701at2"/>
<dbReference type="AlphaFoldDB" id="A0A0X8FL37"/>
<dbReference type="KEGG" id="auh:AWM75_04530"/>
<dbReference type="STRING" id="128944.AWM75_04530"/>